<reference evidence="2 3" key="1">
    <citation type="submission" date="2024-09" db="EMBL/GenBank/DDBJ databases">
        <authorList>
            <person name="Sun Q."/>
            <person name="Mori K."/>
        </authorList>
    </citation>
    <scope>NUCLEOTIDE SEQUENCE [LARGE SCALE GENOMIC DNA]</scope>
    <source>
        <strain evidence="2 3">NCAIM B.02621</strain>
    </source>
</reference>
<name>A0ABV6QZC1_9CAUL</name>
<proteinExistence type="predicted"/>
<feature type="transmembrane region" description="Helical" evidence="1">
    <location>
        <begin position="34"/>
        <end position="55"/>
    </location>
</feature>
<dbReference type="Proteomes" id="UP001589906">
    <property type="component" value="Unassembled WGS sequence"/>
</dbReference>
<accession>A0ABV6QZC1</accession>
<keyword evidence="1" id="KW-0812">Transmembrane</keyword>
<keyword evidence="1" id="KW-1133">Transmembrane helix</keyword>
<protein>
    <recommendedName>
        <fullName evidence="4">Cationic amino acid transporter C-terminal domain-containing protein</fullName>
    </recommendedName>
</protein>
<evidence type="ECO:0008006" key="4">
    <source>
        <dbReference type="Google" id="ProtNLM"/>
    </source>
</evidence>
<evidence type="ECO:0000313" key="2">
    <source>
        <dbReference type="EMBL" id="MFC0632728.1"/>
    </source>
</evidence>
<feature type="transmembrane region" description="Helical" evidence="1">
    <location>
        <begin position="101"/>
        <end position="119"/>
    </location>
</feature>
<organism evidence="2 3">
    <name type="scientific">Brevundimonas balnearis</name>
    <dbReference type="NCBI Taxonomy" id="1572858"/>
    <lineage>
        <taxon>Bacteria</taxon>
        <taxon>Pseudomonadati</taxon>
        <taxon>Pseudomonadota</taxon>
        <taxon>Alphaproteobacteria</taxon>
        <taxon>Caulobacterales</taxon>
        <taxon>Caulobacteraceae</taxon>
        <taxon>Brevundimonas</taxon>
    </lineage>
</organism>
<comment type="caution">
    <text evidence="2">The sequence shown here is derived from an EMBL/GenBank/DDBJ whole genome shotgun (WGS) entry which is preliminary data.</text>
</comment>
<keyword evidence="3" id="KW-1185">Reference proteome</keyword>
<dbReference type="EMBL" id="JBHLSW010000003">
    <property type="protein sequence ID" value="MFC0632728.1"/>
    <property type="molecule type" value="Genomic_DNA"/>
</dbReference>
<sequence length="126" mass="13658">MSRLEPNQLLALSTGFALIVLVLSAVANGPEGTVLRYPILAVVCSLGYVVLNGLWSRRMKLNRPPMIHPDAPGTAVWASLFPMLLLFGSIIPVLFPDRDLGLLVIVAAIWFGLTMESAFKAARRDG</sequence>
<evidence type="ECO:0000256" key="1">
    <source>
        <dbReference type="SAM" id="Phobius"/>
    </source>
</evidence>
<dbReference type="RefSeq" id="WP_376833937.1">
    <property type="nucleotide sequence ID" value="NZ_JBHLSW010000003.1"/>
</dbReference>
<gene>
    <name evidence="2" type="ORF">ACFFGE_02395</name>
</gene>
<feature type="transmembrane region" description="Helical" evidence="1">
    <location>
        <begin position="75"/>
        <end position="95"/>
    </location>
</feature>
<evidence type="ECO:0000313" key="3">
    <source>
        <dbReference type="Proteomes" id="UP001589906"/>
    </source>
</evidence>
<keyword evidence="1" id="KW-0472">Membrane</keyword>